<reference evidence="2" key="1">
    <citation type="submission" date="2021-10" db="EMBL/GenBank/DDBJ databases">
        <title>The complete genome sequence of Leeia sp. TBRC 13508.</title>
        <authorList>
            <person name="Charoenyingcharoen P."/>
            <person name="Yukphan P."/>
        </authorList>
    </citation>
    <scope>NUCLEOTIDE SEQUENCE</scope>
    <source>
        <strain evidence="2">TBRC 13508</strain>
    </source>
</reference>
<dbReference type="PRINTS" id="PR00419">
    <property type="entry name" value="ADXRDTASE"/>
</dbReference>
<feature type="domain" description="Amine oxidase" evidence="1">
    <location>
        <begin position="13"/>
        <end position="431"/>
    </location>
</feature>
<dbReference type="InterPro" id="IPR002937">
    <property type="entry name" value="Amino_oxidase"/>
</dbReference>
<dbReference type="EC" id="1.17.8.1" evidence="2"/>
<sequence length="437" mass="48912">MKKHIAVVGAGYAGLTAAYHLSNFGYQVTVYESARILGGRARRAVINQQVLDNGQHILSGAYHSLLKLYDAVDSNPPHLHKLTLDWWMWNRFRLTIKPNFGPLSPLVGICRAKGITFPEKLKFLSFLMGLQFGKKPKSGLTVAAWVSTQPAKIIRYFWEPLCVAALNTPIFKADAQVFYHVLRDGLIKAPLKEALILPSVDLTALLPDRMANTIAEQNGRILTSRRVKAIYESAKKFVVDDAQGRSEFDGIVLAIAPYQMKYIDIQLENNQSLDEYRSYLNQLTYESITTVYLQYPSDCRLPIAMVGIHGCTENALGQWAFDRGQITNQAGLIAVVVSTGDTVDQLPDEVLQAKVQSEITQYFFPKQHPLWIKTVREKRATISCDVHKVQSTSNVVSLTNSFYVAGDYLHPLYPATLESACQSGEQAAQLMHKYLLT</sequence>
<dbReference type="PANTHER" id="PTHR42923">
    <property type="entry name" value="PROTOPORPHYRINOGEN OXIDASE"/>
    <property type="match status" value="1"/>
</dbReference>
<dbReference type="EMBL" id="JAJBZT010000014">
    <property type="protein sequence ID" value="MCB6185267.1"/>
    <property type="molecule type" value="Genomic_DNA"/>
</dbReference>
<comment type="caution">
    <text evidence="2">The sequence shown here is derived from an EMBL/GenBank/DDBJ whole genome shotgun (WGS) entry which is preliminary data.</text>
</comment>
<keyword evidence="2" id="KW-0560">Oxidoreductase</keyword>
<name>A0ABS8DAW2_9NEIS</name>
<dbReference type="PANTHER" id="PTHR42923:SF47">
    <property type="entry name" value="BLR3003 PROTEIN"/>
    <property type="match status" value="1"/>
</dbReference>
<protein>
    <submittedName>
        <fullName evidence="2">Hydroxysqualene dehydroxylase HpnE</fullName>
        <ecNumber evidence="2">1.17.8.1</ecNumber>
    </submittedName>
</protein>
<evidence type="ECO:0000259" key="1">
    <source>
        <dbReference type="Pfam" id="PF01593"/>
    </source>
</evidence>
<dbReference type="NCBIfam" id="TIGR03467">
    <property type="entry name" value="HpnE"/>
    <property type="match status" value="1"/>
</dbReference>
<dbReference type="GO" id="GO:0016491">
    <property type="term" value="F:oxidoreductase activity"/>
    <property type="evidence" value="ECO:0007669"/>
    <property type="project" value="UniProtKB-KW"/>
</dbReference>
<evidence type="ECO:0000313" key="3">
    <source>
        <dbReference type="Proteomes" id="UP001165395"/>
    </source>
</evidence>
<evidence type="ECO:0000313" key="2">
    <source>
        <dbReference type="EMBL" id="MCB6185267.1"/>
    </source>
</evidence>
<dbReference type="InterPro" id="IPR017830">
    <property type="entry name" value="SQase_HpnE"/>
</dbReference>
<dbReference type="RefSeq" id="WP_227182099.1">
    <property type="nucleotide sequence ID" value="NZ_JAJBZT010000014.1"/>
</dbReference>
<dbReference type="Gene3D" id="3.50.50.60">
    <property type="entry name" value="FAD/NAD(P)-binding domain"/>
    <property type="match status" value="2"/>
</dbReference>
<dbReference type="Gene3D" id="3.90.660.10">
    <property type="match status" value="1"/>
</dbReference>
<proteinExistence type="predicted"/>
<dbReference type="InterPro" id="IPR050464">
    <property type="entry name" value="Zeta_carotene_desat/Oxidored"/>
</dbReference>
<dbReference type="Proteomes" id="UP001165395">
    <property type="component" value="Unassembled WGS sequence"/>
</dbReference>
<dbReference type="Pfam" id="PF01593">
    <property type="entry name" value="Amino_oxidase"/>
    <property type="match status" value="1"/>
</dbReference>
<dbReference type="InterPro" id="IPR036188">
    <property type="entry name" value="FAD/NAD-bd_sf"/>
</dbReference>
<gene>
    <name evidence="2" type="primary">hpnE</name>
    <name evidence="2" type="ORF">LIN78_17105</name>
</gene>
<accession>A0ABS8DAW2</accession>
<keyword evidence="3" id="KW-1185">Reference proteome</keyword>
<organism evidence="2 3">
    <name type="scientific">Leeia speluncae</name>
    <dbReference type="NCBI Taxonomy" id="2884804"/>
    <lineage>
        <taxon>Bacteria</taxon>
        <taxon>Pseudomonadati</taxon>
        <taxon>Pseudomonadota</taxon>
        <taxon>Betaproteobacteria</taxon>
        <taxon>Neisseriales</taxon>
        <taxon>Leeiaceae</taxon>
        <taxon>Leeia</taxon>
    </lineage>
</organism>
<dbReference type="SUPFAM" id="SSF51905">
    <property type="entry name" value="FAD/NAD(P)-binding domain"/>
    <property type="match status" value="1"/>
</dbReference>